<dbReference type="PROSITE" id="PS00028">
    <property type="entry name" value="ZINC_FINGER_C2H2_1"/>
    <property type="match status" value="2"/>
</dbReference>
<comment type="subcellular location">
    <subcellularLocation>
        <location evidence="2">Nucleus</location>
    </subcellularLocation>
</comment>
<evidence type="ECO:0000256" key="5">
    <source>
        <dbReference type="ARBA" id="ARBA00022771"/>
    </source>
</evidence>
<evidence type="ECO:0000256" key="10">
    <source>
        <dbReference type="ARBA" id="ARBA00023242"/>
    </source>
</evidence>
<evidence type="ECO:0000256" key="6">
    <source>
        <dbReference type="ARBA" id="ARBA00022833"/>
    </source>
</evidence>
<feature type="domain" description="C2H2-type" evidence="12">
    <location>
        <begin position="105"/>
        <end position="132"/>
    </location>
</feature>
<keyword evidence="4" id="KW-0479">Metal-binding</keyword>
<dbReference type="OrthoDB" id="9411774at2759"/>
<dbReference type="FunFam" id="3.30.160.60:FF:000506">
    <property type="entry name" value="Zinc finger protein 23"/>
    <property type="match status" value="1"/>
</dbReference>
<dbReference type="GO" id="GO:0000978">
    <property type="term" value="F:RNA polymerase II cis-regulatory region sequence-specific DNA binding"/>
    <property type="evidence" value="ECO:0007669"/>
    <property type="project" value="TreeGrafter"/>
</dbReference>
<dbReference type="EMBL" id="BGPR01024613">
    <property type="protein sequence ID" value="GBN92825.1"/>
    <property type="molecule type" value="Genomic_DNA"/>
</dbReference>
<gene>
    <name evidence="13" type="ORF">AVEN_107263_1</name>
</gene>
<evidence type="ECO:0000256" key="3">
    <source>
        <dbReference type="ARBA" id="ARBA00006991"/>
    </source>
</evidence>
<evidence type="ECO:0000256" key="4">
    <source>
        <dbReference type="ARBA" id="ARBA00022723"/>
    </source>
</evidence>
<dbReference type="PANTHER" id="PTHR23235">
    <property type="entry name" value="KRUEPPEL-LIKE TRANSCRIPTION FACTOR"/>
    <property type="match status" value="1"/>
</dbReference>
<dbReference type="SMART" id="SM00355">
    <property type="entry name" value="ZnF_C2H2"/>
    <property type="match status" value="2"/>
</dbReference>
<keyword evidence="14" id="KW-1185">Reference proteome</keyword>
<dbReference type="PROSITE" id="PS50157">
    <property type="entry name" value="ZINC_FINGER_C2H2_2"/>
    <property type="match status" value="2"/>
</dbReference>
<dbReference type="Pfam" id="PF13912">
    <property type="entry name" value="zf-C2H2_6"/>
    <property type="match status" value="1"/>
</dbReference>
<sequence length="160" mass="17675">MPESFEGSEKGNHFFYINIPITKSNTGNSGSSCGQRDDNVQGILRNDEVPRNRIVSGVASQVCENRSSAFYNSGELLVPMNDADTVGGSSRMNVESQWNPESRCFICPECGKGFRWKSHFVVHNRTHIGEKPFVCDECGKGFSTDSGLTTHRQAHRGEAL</sequence>
<dbReference type="PANTHER" id="PTHR23235:SF151">
    <property type="entry name" value="OOCYTE ZINC FINGER PROTEIN XLCOF7.1"/>
    <property type="match status" value="1"/>
</dbReference>
<evidence type="ECO:0000259" key="12">
    <source>
        <dbReference type="PROSITE" id="PS50157"/>
    </source>
</evidence>
<dbReference type="SUPFAM" id="SSF57667">
    <property type="entry name" value="beta-beta-alpha zinc fingers"/>
    <property type="match status" value="1"/>
</dbReference>
<proteinExistence type="inferred from homology"/>
<keyword evidence="5 11" id="KW-0863">Zinc-finger</keyword>
<dbReference type="Proteomes" id="UP000499080">
    <property type="component" value="Unassembled WGS sequence"/>
</dbReference>
<dbReference type="Pfam" id="PF00096">
    <property type="entry name" value="zf-C2H2"/>
    <property type="match status" value="1"/>
</dbReference>
<keyword evidence="7" id="KW-0805">Transcription regulation</keyword>
<organism evidence="13 14">
    <name type="scientific">Araneus ventricosus</name>
    <name type="common">Orbweaver spider</name>
    <name type="synonym">Epeira ventricosa</name>
    <dbReference type="NCBI Taxonomy" id="182803"/>
    <lineage>
        <taxon>Eukaryota</taxon>
        <taxon>Metazoa</taxon>
        <taxon>Ecdysozoa</taxon>
        <taxon>Arthropoda</taxon>
        <taxon>Chelicerata</taxon>
        <taxon>Arachnida</taxon>
        <taxon>Araneae</taxon>
        <taxon>Araneomorphae</taxon>
        <taxon>Entelegynae</taxon>
        <taxon>Araneoidea</taxon>
        <taxon>Araneidae</taxon>
        <taxon>Araneus</taxon>
    </lineage>
</organism>
<keyword evidence="10" id="KW-0539">Nucleus</keyword>
<evidence type="ECO:0000256" key="9">
    <source>
        <dbReference type="ARBA" id="ARBA00023163"/>
    </source>
</evidence>
<comment type="caution">
    <text evidence="13">The sequence shown here is derived from an EMBL/GenBank/DDBJ whole genome shotgun (WGS) entry which is preliminary data.</text>
</comment>
<keyword evidence="9" id="KW-0804">Transcription</keyword>
<evidence type="ECO:0000256" key="11">
    <source>
        <dbReference type="PROSITE-ProRule" id="PRU00042"/>
    </source>
</evidence>
<reference evidence="13 14" key="1">
    <citation type="journal article" date="2019" name="Sci. Rep.">
        <title>Orb-weaving spider Araneus ventricosus genome elucidates the spidroin gene catalogue.</title>
        <authorList>
            <person name="Kono N."/>
            <person name="Nakamura H."/>
            <person name="Ohtoshi R."/>
            <person name="Moran D.A.P."/>
            <person name="Shinohara A."/>
            <person name="Yoshida Y."/>
            <person name="Fujiwara M."/>
            <person name="Mori M."/>
            <person name="Tomita M."/>
            <person name="Arakawa K."/>
        </authorList>
    </citation>
    <scope>NUCLEOTIDE SEQUENCE [LARGE SCALE GENOMIC DNA]</scope>
</reference>
<feature type="domain" description="C2H2-type" evidence="12">
    <location>
        <begin position="133"/>
        <end position="160"/>
    </location>
</feature>
<name>A0A4Y2T101_ARAVE</name>
<protein>
    <recommendedName>
        <fullName evidence="12">C2H2-type domain-containing protein</fullName>
    </recommendedName>
</protein>
<dbReference type="FunFam" id="3.30.160.60:FF:001576">
    <property type="entry name" value="HKR1, GLI-Kruppel zinc finger family member"/>
    <property type="match status" value="1"/>
</dbReference>
<dbReference type="GO" id="GO:0000981">
    <property type="term" value="F:DNA-binding transcription factor activity, RNA polymerase II-specific"/>
    <property type="evidence" value="ECO:0007669"/>
    <property type="project" value="TreeGrafter"/>
</dbReference>
<dbReference type="Gene3D" id="3.30.160.60">
    <property type="entry name" value="Classic Zinc Finger"/>
    <property type="match status" value="2"/>
</dbReference>
<dbReference type="GO" id="GO:0005634">
    <property type="term" value="C:nucleus"/>
    <property type="evidence" value="ECO:0007669"/>
    <property type="project" value="UniProtKB-SubCell"/>
</dbReference>
<dbReference type="GO" id="GO:0008270">
    <property type="term" value="F:zinc ion binding"/>
    <property type="evidence" value="ECO:0007669"/>
    <property type="project" value="UniProtKB-KW"/>
</dbReference>
<comment type="similarity">
    <text evidence="3">Belongs to the krueppel C2H2-type zinc-finger protein family.</text>
</comment>
<dbReference type="InterPro" id="IPR013087">
    <property type="entry name" value="Znf_C2H2_type"/>
</dbReference>
<keyword evidence="6" id="KW-0862">Zinc</keyword>
<comment type="function">
    <text evidence="1">May be involved in transcriptional regulation.</text>
</comment>
<evidence type="ECO:0000256" key="8">
    <source>
        <dbReference type="ARBA" id="ARBA00023125"/>
    </source>
</evidence>
<evidence type="ECO:0000256" key="7">
    <source>
        <dbReference type="ARBA" id="ARBA00023015"/>
    </source>
</evidence>
<accession>A0A4Y2T101</accession>
<evidence type="ECO:0000313" key="14">
    <source>
        <dbReference type="Proteomes" id="UP000499080"/>
    </source>
</evidence>
<dbReference type="AlphaFoldDB" id="A0A4Y2T101"/>
<evidence type="ECO:0000256" key="1">
    <source>
        <dbReference type="ARBA" id="ARBA00003767"/>
    </source>
</evidence>
<evidence type="ECO:0000313" key="13">
    <source>
        <dbReference type="EMBL" id="GBN92825.1"/>
    </source>
</evidence>
<dbReference type="InterPro" id="IPR036236">
    <property type="entry name" value="Znf_C2H2_sf"/>
</dbReference>
<keyword evidence="8" id="KW-0238">DNA-binding</keyword>
<evidence type="ECO:0000256" key="2">
    <source>
        <dbReference type="ARBA" id="ARBA00004123"/>
    </source>
</evidence>